<evidence type="ECO:0000256" key="5">
    <source>
        <dbReference type="ARBA" id="ARBA00023242"/>
    </source>
</evidence>
<dbReference type="Proteomes" id="UP000001798">
    <property type="component" value="Chromosome 5"/>
</dbReference>
<comment type="subcellular location">
    <subcellularLocation>
        <location evidence="2 6">Nucleus</location>
        <location evidence="2 6">Nucleolus</location>
    </subcellularLocation>
</comment>
<dbReference type="PANTHER" id="PTHR12838">
    <property type="entry name" value="U3 SMALL NUCLEOLAR RNA-ASSOCIATED PROTEIN 11"/>
    <property type="match status" value="1"/>
</dbReference>
<protein>
    <recommendedName>
        <fullName evidence="6">U3 small nucleolar RNA-associated protein 11</fullName>
        <shortName evidence="6">U3 snoRNA-associated protein 11</shortName>
    </recommendedName>
</protein>
<feature type="region of interest" description="Disordered" evidence="8">
    <location>
        <begin position="142"/>
        <end position="198"/>
    </location>
</feature>
<dbReference type="PANTHER" id="PTHR12838:SF0">
    <property type="entry name" value="U3 SMALL NUCLEOLAR RNA-ASSOCIATED PROTEIN 11-RELATED"/>
    <property type="match status" value="1"/>
</dbReference>
<evidence type="ECO:0000256" key="7">
    <source>
        <dbReference type="SAM" id="Coils"/>
    </source>
</evidence>
<comment type="similarity">
    <text evidence="3 6">Belongs to the UTP11 family.</text>
</comment>
<evidence type="ECO:0000256" key="2">
    <source>
        <dbReference type="ARBA" id="ARBA00004604"/>
    </source>
</evidence>
<evidence type="ECO:0000256" key="1">
    <source>
        <dbReference type="ARBA" id="ARBA00004099"/>
    </source>
</evidence>
<dbReference type="GO" id="GO:0006364">
    <property type="term" value="P:rRNA processing"/>
    <property type="evidence" value="ECO:0007669"/>
    <property type="project" value="UniProtKB-UniRule"/>
</dbReference>
<evidence type="ECO:0000256" key="4">
    <source>
        <dbReference type="ARBA" id="ARBA00022552"/>
    </source>
</evidence>
<accession>A0A384JH42</accession>
<reference evidence="9 10" key="2">
    <citation type="journal article" date="2012" name="Eukaryot. Cell">
        <title>Genome update of Botrytis cinerea strains B05.10 and T4.</title>
        <authorList>
            <person name="Staats M."/>
            <person name="van Kan J.A."/>
        </authorList>
    </citation>
    <scope>NUCLEOTIDE SEQUENCE [LARGE SCALE GENOMIC DNA]</scope>
    <source>
        <strain evidence="9 10">B05.10</strain>
    </source>
</reference>
<keyword evidence="7" id="KW-0175">Coiled coil</keyword>
<reference evidence="9 10" key="1">
    <citation type="journal article" date="2011" name="PLoS Genet.">
        <title>Genomic analysis of the necrotrophic fungal pathogens Sclerotinia sclerotiorum and Botrytis cinerea.</title>
        <authorList>
            <person name="Amselem J."/>
            <person name="Cuomo C.A."/>
            <person name="van Kan J.A."/>
            <person name="Viaud M."/>
            <person name="Benito E.P."/>
            <person name="Couloux A."/>
            <person name="Coutinho P.M."/>
            <person name="de Vries R.P."/>
            <person name="Dyer P.S."/>
            <person name="Fillinger S."/>
            <person name="Fournier E."/>
            <person name="Gout L."/>
            <person name="Hahn M."/>
            <person name="Kohn L."/>
            <person name="Lapalu N."/>
            <person name="Plummer K.M."/>
            <person name="Pradier J.M."/>
            <person name="Quevillon E."/>
            <person name="Sharon A."/>
            <person name="Simon A."/>
            <person name="ten Have A."/>
            <person name="Tudzynski B."/>
            <person name="Tudzynski P."/>
            <person name="Wincker P."/>
            <person name="Andrew M."/>
            <person name="Anthouard V."/>
            <person name="Beever R.E."/>
            <person name="Beffa R."/>
            <person name="Benoit I."/>
            <person name="Bouzid O."/>
            <person name="Brault B."/>
            <person name="Chen Z."/>
            <person name="Choquer M."/>
            <person name="Collemare J."/>
            <person name="Cotton P."/>
            <person name="Danchin E.G."/>
            <person name="Da Silva C."/>
            <person name="Gautier A."/>
            <person name="Giraud C."/>
            <person name="Giraud T."/>
            <person name="Gonzalez C."/>
            <person name="Grossetete S."/>
            <person name="Guldener U."/>
            <person name="Henrissat B."/>
            <person name="Howlett B.J."/>
            <person name="Kodira C."/>
            <person name="Kretschmer M."/>
            <person name="Lappartient A."/>
            <person name="Leroch M."/>
            <person name="Levis C."/>
            <person name="Mauceli E."/>
            <person name="Neuveglise C."/>
            <person name="Oeser B."/>
            <person name="Pearson M."/>
            <person name="Poulain J."/>
            <person name="Poussereau N."/>
            <person name="Quesneville H."/>
            <person name="Rascle C."/>
            <person name="Schumacher J."/>
            <person name="Segurens B."/>
            <person name="Sexton A."/>
            <person name="Silva E."/>
            <person name="Sirven C."/>
            <person name="Soanes D.M."/>
            <person name="Talbot N.J."/>
            <person name="Templeton M."/>
            <person name="Yandava C."/>
            <person name="Yarden O."/>
            <person name="Zeng Q."/>
            <person name="Rollins J.A."/>
            <person name="Lebrun M.H."/>
            <person name="Dickman M."/>
        </authorList>
    </citation>
    <scope>NUCLEOTIDE SEQUENCE [LARGE SCALE GENOMIC DNA]</scope>
    <source>
        <strain evidence="9 10">B05.10</strain>
    </source>
</reference>
<keyword evidence="5 6" id="KW-0539">Nucleus</keyword>
<comment type="subunit">
    <text evidence="6">Component of the ribosomal small subunit (SSU) processome.</text>
</comment>
<dbReference type="PIRSF" id="PIRSF015952">
    <property type="entry name" value="U3snoRNP11"/>
    <property type="match status" value="1"/>
</dbReference>
<dbReference type="AlphaFoldDB" id="A0A384JH42"/>
<sequence length="257" mass="29677">MDKASKSVRDGRTYKERSQPEERKKWGLLEKHKDYSARAKDFNKKKAKLKVLKQKVLEKNPDEFYFGMVGKKGPVKTGKRYTGTVNGDRGNQVLNQDAVRLFKTQDLGYVRTERNKASKEVEQLEKRAVGIKARGKKVVFVEDEEEQREKAGDDDSDMDMDMDMDMDTDFDFEDDRSDDGKKDDDTKEDMATKNLRKLREKEADRLEVKLSIARQRLKALTDAEVALDLQRAKMAKSLTIGGVNKNGVKFKARERKR</sequence>
<feature type="coiled-coil region" evidence="7">
    <location>
        <begin position="107"/>
        <end position="134"/>
    </location>
</feature>
<dbReference type="EMBL" id="CP009809">
    <property type="protein sequence ID" value="ATZ49737.1"/>
    <property type="molecule type" value="Genomic_DNA"/>
</dbReference>
<organism evidence="9 10">
    <name type="scientific">Botryotinia fuckeliana (strain B05.10)</name>
    <name type="common">Noble rot fungus</name>
    <name type="synonym">Botrytis cinerea</name>
    <dbReference type="NCBI Taxonomy" id="332648"/>
    <lineage>
        <taxon>Eukaryota</taxon>
        <taxon>Fungi</taxon>
        <taxon>Dikarya</taxon>
        <taxon>Ascomycota</taxon>
        <taxon>Pezizomycotina</taxon>
        <taxon>Leotiomycetes</taxon>
        <taxon>Helotiales</taxon>
        <taxon>Sclerotiniaceae</taxon>
        <taxon>Botrytis</taxon>
    </lineage>
</organism>
<dbReference type="OMA" id="KWKVRER"/>
<evidence type="ECO:0000256" key="3">
    <source>
        <dbReference type="ARBA" id="ARBA00008105"/>
    </source>
</evidence>
<dbReference type="InterPro" id="IPR007144">
    <property type="entry name" value="SSU_processome_Utp11"/>
</dbReference>
<keyword evidence="10" id="KW-1185">Reference proteome</keyword>
<dbReference type="RefSeq" id="XP_001549045.1">
    <property type="nucleotide sequence ID" value="XM_001548995.2"/>
</dbReference>
<dbReference type="GeneID" id="5429530"/>
<gene>
    <name evidence="9" type="primary">Bcutp11</name>
    <name evidence="9" type="ORF">BCIN_05g01490</name>
</gene>
<dbReference type="VEuPathDB" id="FungiDB:Bcin05g01490"/>
<evidence type="ECO:0000313" key="9">
    <source>
        <dbReference type="EMBL" id="ATZ49737.1"/>
    </source>
</evidence>
<feature type="region of interest" description="Disordered" evidence="8">
    <location>
        <begin position="1"/>
        <end position="27"/>
    </location>
</feature>
<evidence type="ECO:0000256" key="8">
    <source>
        <dbReference type="SAM" id="MobiDB-lite"/>
    </source>
</evidence>
<reference evidence="9 10" key="3">
    <citation type="journal article" date="2017" name="Mol. Plant Pathol.">
        <title>A gapless genome sequence of the fungus Botrytis cinerea.</title>
        <authorList>
            <person name="Van Kan J.A."/>
            <person name="Stassen J.H."/>
            <person name="Mosbach A."/>
            <person name="Van Der Lee T.A."/>
            <person name="Faino L."/>
            <person name="Farmer A.D."/>
            <person name="Papasotiriou D.G."/>
            <person name="Zhou S."/>
            <person name="Seidl M.F."/>
            <person name="Cottam E."/>
            <person name="Edel D."/>
            <person name="Hahn M."/>
            <person name="Schwartz D.C."/>
            <person name="Dietrich R.A."/>
            <person name="Widdison S."/>
            <person name="Scalliet G."/>
        </authorList>
    </citation>
    <scope>NUCLEOTIDE SEQUENCE [LARGE SCALE GENOMIC DNA]</scope>
    <source>
        <strain evidence="9 10">B05.10</strain>
    </source>
</reference>
<feature type="compositionally biased region" description="Acidic residues" evidence="8">
    <location>
        <begin position="154"/>
        <end position="177"/>
    </location>
</feature>
<dbReference type="Pfam" id="PF03998">
    <property type="entry name" value="Utp11"/>
    <property type="match status" value="1"/>
</dbReference>
<name>A0A384JH42_BOTFB</name>
<dbReference type="GO" id="GO:0032040">
    <property type="term" value="C:small-subunit processome"/>
    <property type="evidence" value="ECO:0007669"/>
    <property type="project" value="UniProtKB-UniRule"/>
</dbReference>
<evidence type="ECO:0000313" key="10">
    <source>
        <dbReference type="Proteomes" id="UP000001798"/>
    </source>
</evidence>
<dbReference type="OrthoDB" id="29058at2759"/>
<feature type="compositionally biased region" description="Basic and acidic residues" evidence="8">
    <location>
        <begin position="178"/>
        <end position="198"/>
    </location>
</feature>
<evidence type="ECO:0000256" key="6">
    <source>
        <dbReference type="PIRNR" id="PIRNR015952"/>
    </source>
</evidence>
<keyword evidence="4 6" id="KW-0698">rRNA processing</keyword>
<proteinExistence type="inferred from homology"/>
<dbReference type="KEGG" id="bfu:BCIN_05g01490"/>
<comment type="function">
    <text evidence="1 6">Involved in nucleolar processing of pre-18S ribosomal RNA.</text>
</comment>